<organism evidence="5 6">
    <name type="scientific">Xiphophorus maculatus</name>
    <name type="common">Southern platyfish</name>
    <name type="synonym">Platypoecilus maculatus</name>
    <dbReference type="NCBI Taxonomy" id="8083"/>
    <lineage>
        <taxon>Eukaryota</taxon>
        <taxon>Metazoa</taxon>
        <taxon>Chordata</taxon>
        <taxon>Craniata</taxon>
        <taxon>Vertebrata</taxon>
        <taxon>Euteleostomi</taxon>
        <taxon>Actinopterygii</taxon>
        <taxon>Neopterygii</taxon>
        <taxon>Teleostei</taxon>
        <taxon>Neoteleostei</taxon>
        <taxon>Acanthomorphata</taxon>
        <taxon>Ovalentaria</taxon>
        <taxon>Atherinomorphae</taxon>
        <taxon>Cyprinodontiformes</taxon>
        <taxon>Poeciliidae</taxon>
        <taxon>Poeciliinae</taxon>
        <taxon>Xiphophorus</taxon>
    </lineage>
</organism>
<reference evidence="5" key="3">
    <citation type="submission" date="2025-08" db="UniProtKB">
        <authorList>
            <consortium name="Ensembl"/>
        </authorList>
    </citation>
    <scope>IDENTIFICATION</scope>
    <source>
        <strain evidence="5">JP 163 A</strain>
    </source>
</reference>
<dbReference type="PROSITE" id="PS00282">
    <property type="entry name" value="KAZAL_1"/>
    <property type="match status" value="1"/>
</dbReference>
<dbReference type="PANTHER" id="PTHR47499:SF1">
    <property type="entry name" value="SERINE PROTEASE INHIBITOR KAZAL-TYPE 7"/>
    <property type="match status" value="1"/>
</dbReference>
<dbReference type="Pfam" id="PF00050">
    <property type="entry name" value="Kazal_1"/>
    <property type="match status" value="1"/>
</dbReference>
<reference evidence="5" key="4">
    <citation type="submission" date="2025-09" db="UniProtKB">
        <authorList>
            <consortium name="Ensembl"/>
        </authorList>
    </citation>
    <scope>IDENTIFICATION</scope>
    <source>
        <strain evidence="5">JP 163 A</strain>
    </source>
</reference>
<dbReference type="InterPro" id="IPR036058">
    <property type="entry name" value="Kazal_dom_sf"/>
</dbReference>
<dbReference type="Ensembl" id="ENSXMAT00000028441.1">
    <property type="protein sequence ID" value="ENSXMAP00000038983.1"/>
    <property type="gene ID" value="ENSXMAG00000026937.1"/>
</dbReference>
<protein>
    <recommendedName>
        <fullName evidence="4">Kazal-like domain-containing protein</fullName>
    </recommendedName>
</protein>
<name>A0A3B5R5P2_XIPMA</name>
<dbReference type="AlphaFoldDB" id="A0A3B5R5P2"/>
<dbReference type="GeneTree" id="ENSGT01100000263903"/>
<evidence type="ECO:0000256" key="2">
    <source>
        <dbReference type="ARBA" id="ARBA00022525"/>
    </source>
</evidence>
<evidence type="ECO:0000256" key="1">
    <source>
        <dbReference type="ARBA" id="ARBA00004613"/>
    </source>
</evidence>
<dbReference type="InterPro" id="IPR002350">
    <property type="entry name" value="Kazal_dom"/>
</dbReference>
<accession>A0A3B5R5P2</accession>
<dbReference type="InterPro" id="IPR050159">
    <property type="entry name" value="Kazal-type_SerProtInhib"/>
</dbReference>
<evidence type="ECO:0000256" key="3">
    <source>
        <dbReference type="ARBA" id="ARBA00023157"/>
    </source>
</evidence>
<dbReference type="InParanoid" id="A0A3B5R5P2"/>
<dbReference type="Proteomes" id="UP000002852">
    <property type="component" value="Unassembled WGS sequence"/>
</dbReference>
<dbReference type="PANTHER" id="PTHR47499">
    <property type="entry name" value="SERINE PROTEASE INHIBITOR KAZAL-TYPE 7 SPINK7"/>
    <property type="match status" value="1"/>
</dbReference>
<evidence type="ECO:0000259" key="4">
    <source>
        <dbReference type="PROSITE" id="PS51465"/>
    </source>
</evidence>
<keyword evidence="3" id="KW-1015">Disulfide bond</keyword>
<dbReference type="PROSITE" id="PS51465">
    <property type="entry name" value="KAZAL_2"/>
    <property type="match status" value="1"/>
</dbReference>
<dbReference type="OMA" id="CVQQANC"/>
<dbReference type="GO" id="GO:0005576">
    <property type="term" value="C:extracellular region"/>
    <property type="evidence" value="ECO:0007669"/>
    <property type="project" value="UniProtKB-SubCell"/>
</dbReference>
<dbReference type="SMART" id="SM00280">
    <property type="entry name" value="KAZAL"/>
    <property type="match status" value="1"/>
</dbReference>
<evidence type="ECO:0000313" key="5">
    <source>
        <dbReference type="Ensembl" id="ENSXMAP00000038983.1"/>
    </source>
</evidence>
<reference evidence="6" key="1">
    <citation type="submission" date="2012-01" db="EMBL/GenBank/DDBJ databases">
        <authorList>
            <person name="Walter R."/>
            <person name="Schartl M."/>
            <person name="Warren W."/>
        </authorList>
    </citation>
    <scope>NUCLEOTIDE SEQUENCE [LARGE SCALE GENOMIC DNA]</scope>
    <source>
        <strain evidence="6">JP 163 A</strain>
    </source>
</reference>
<sequence>MKLAIVCNAGFLYVQQAKCPDPEIFACKLNVRPVCGSNGQTYGNECLLCKEMQESNKKISVTQEGHC</sequence>
<dbReference type="Gene3D" id="3.30.60.30">
    <property type="match status" value="1"/>
</dbReference>
<reference evidence="6" key="2">
    <citation type="journal article" date="2013" name="Nat. Genet.">
        <title>The genome of the platyfish, Xiphophorus maculatus, provides insights into evolutionary adaptation and several complex traits.</title>
        <authorList>
            <person name="Schartl M."/>
            <person name="Walter R.B."/>
            <person name="Shen Y."/>
            <person name="Garcia T."/>
            <person name="Catchen J."/>
            <person name="Amores A."/>
            <person name="Braasch I."/>
            <person name="Chalopin D."/>
            <person name="Volff J.N."/>
            <person name="Lesch K.P."/>
            <person name="Bisazza A."/>
            <person name="Minx P."/>
            <person name="Hillier L."/>
            <person name="Wilson R.K."/>
            <person name="Fuerstenberg S."/>
            <person name="Boore J."/>
            <person name="Searle S."/>
            <person name="Postlethwait J.H."/>
            <person name="Warren W.C."/>
        </authorList>
    </citation>
    <scope>NUCLEOTIDE SEQUENCE [LARGE SCALE GENOMIC DNA]</scope>
    <source>
        <strain evidence="6">JP 163 A</strain>
    </source>
</reference>
<dbReference type="SUPFAM" id="SSF100895">
    <property type="entry name" value="Kazal-type serine protease inhibitors"/>
    <property type="match status" value="1"/>
</dbReference>
<keyword evidence="6" id="KW-1185">Reference proteome</keyword>
<keyword evidence="2" id="KW-0964">Secreted</keyword>
<evidence type="ECO:0000313" key="6">
    <source>
        <dbReference type="Proteomes" id="UP000002852"/>
    </source>
</evidence>
<comment type="subcellular location">
    <subcellularLocation>
        <location evidence="1">Secreted</location>
    </subcellularLocation>
</comment>
<proteinExistence type="predicted"/>
<feature type="domain" description="Kazal-like" evidence="4">
    <location>
        <begin position="13"/>
        <end position="67"/>
    </location>
</feature>